<dbReference type="EMBL" id="CAJNOG010000948">
    <property type="protein sequence ID" value="CAF1386999.1"/>
    <property type="molecule type" value="Genomic_DNA"/>
</dbReference>
<feature type="transmembrane region" description="Helical" evidence="1">
    <location>
        <begin position="91"/>
        <end position="112"/>
    </location>
</feature>
<reference evidence="2" key="1">
    <citation type="submission" date="2021-02" db="EMBL/GenBank/DDBJ databases">
        <authorList>
            <person name="Nowell W R."/>
        </authorList>
    </citation>
    <scope>NUCLEOTIDE SEQUENCE</scope>
</reference>
<keyword evidence="1" id="KW-0812">Transmembrane</keyword>
<sequence>MVESTVPQKTVTINETKSCCKSAQFASEFSPQLTGIIDPNEFIQSIDSINEARKETLCGKIALCIFVLGFGISLLLFGLRSMYDENPAVSIRLLSIGAVAIVASISIGAYVFKARLKRLRNAVNAESLKYSAKLPIPTKWIKIDIGDEVNSAIETDSLNPNGNLNEPSIV</sequence>
<organism evidence="2 4">
    <name type="scientific">Adineta steineri</name>
    <dbReference type="NCBI Taxonomy" id="433720"/>
    <lineage>
        <taxon>Eukaryota</taxon>
        <taxon>Metazoa</taxon>
        <taxon>Spiralia</taxon>
        <taxon>Gnathifera</taxon>
        <taxon>Rotifera</taxon>
        <taxon>Eurotatoria</taxon>
        <taxon>Bdelloidea</taxon>
        <taxon>Adinetida</taxon>
        <taxon>Adinetidae</taxon>
        <taxon>Adineta</taxon>
    </lineage>
</organism>
<protein>
    <submittedName>
        <fullName evidence="2">Uncharacterized protein</fullName>
    </submittedName>
</protein>
<evidence type="ECO:0000256" key="1">
    <source>
        <dbReference type="SAM" id="Phobius"/>
    </source>
</evidence>
<keyword evidence="1" id="KW-0472">Membrane</keyword>
<gene>
    <name evidence="2" type="ORF">JYZ213_LOCUS36989</name>
    <name evidence="3" type="ORF">OXD698_LOCUS34727</name>
</gene>
<keyword evidence="1" id="KW-1133">Transmembrane helix</keyword>
<dbReference type="EMBL" id="CAJOAZ010005117">
    <property type="protein sequence ID" value="CAF4088147.1"/>
    <property type="molecule type" value="Genomic_DNA"/>
</dbReference>
<dbReference type="AlphaFoldDB" id="A0A815JUI0"/>
<name>A0A815JUI0_9BILA</name>
<feature type="transmembrane region" description="Helical" evidence="1">
    <location>
        <begin position="61"/>
        <end position="79"/>
    </location>
</feature>
<proteinExistence type="predicted"/>
<accession>A0A815JUI0</accession>
<evidence type="ECO:0000313" key="2">
    <source>
        <dbReference type="EMBL" id="CAF1386999.1"/>
    </source>
</evidence>
<comment type="caution">
    <text evidence="2">The sequence shown here is derived from an EMBL/GenBank/DDBJ whole genome shotgun (WGS) entry which is preliminary data.</text>
</comment>
<dbReference type="Proteomes" id="UP000663844">
    <property type="component" value="Unassembled WGS sequence"/>
</dbReference>
<dbReference type="Proteomes" id="UP000663845">
    <property type="component" value="Unassembled WGS sequence"/>
</dbReference>
<evidence type="ECO:0000313" key="3">
    <source>
        <dbReference type="EMBL" id="CAF4088147.1"/>
    </source>
</evidence>
<evidence type="ECO:0000313" key="4">
    <source>
        <dbReference type="Proteomes" id="UP000663845"/>
    </source>
</evidence>